<comment type="similarity">
    <text evidence="2">Belongs to the TAF12 family.</text>
</comment>
<dbReference type="Pfam" id="PF03847">
    <property type="entry name" value="TFIID_20kDa"/>
    <property type="match status" value="1"/>
</dbReference>
<dbReference type="GO" id="GO:0005669">
    <property type="term" value="C:transcription factor TFIID complex"/>
    <property type="evidence" value="ECO:0007669"/>
    <property type="project" value="InterPro"/>
</dbReference>
<keyword evidence="4" id="KW-0805">Transcription regulation</keyword>
<dbReference type="Gene3D" id="1.10.20.10">
    <property type="entry name" value="Histone, subunit A"/>
    <property type="match status" value="1"/>
</dbReference>
<dbReference type="GO" id="GO:0000124">
    <property type="term" value="C:SAGA complex"/>
    <property type="evidence" value="ECO:0007669"/>
    <property type="project" value="InterPro"/>
</dbReference>
<evidence type="ECO:0000256" key="3">
    <source>
        <dbReference type="ARBA" id="ARBA00017484"/>
    </source>
</evidence>
<accession>A0A6A0H8A2</accession>
<dbReference type="CDD" id="cd07981">
    <property type="entry name" value="HFD_TAF12"/>
    <property type="match status" value="1"/>
</dbReference>
<dbReference type="AlphaFoldDB" id="A0A6A0H8A2"/>
<dbReference type="PANTHER" id="PTHR12264">
    <property type="entry name" value="TRANSCRIPTION INITIATION FACTOR TFIID SUBUNIT 12"/>
    <property type="match status" value="1"/>
</dbReference>
<protein>
    <recommendedName>
        <fullName evidence="3">Transcription initiation factor TFIID subunit 12</fullName>
    </recommendedName>
</protein>
<organism evidence="8">
    <name type="scientific">Hyalella azteca</name>
    <name type="common">Amphipod</name>
    <dbReference type="NCBI Taxonomy" id="294128"/>
    <lineage>
        <taxon>Eukaryota</taxon>
        <taxon>Metazoa</taxon>
        <taxon>Ecdysozoa</taxon>
        <taxon>Arthropoda</taxon>
        <taxon>Crustacea</taxon>
        <taxon>Multicrustacea</taxon>
        <taxon>Malacostraca</taxon>
        <taxon>Eumalacostraca</taxon>
        <taxon>Peracarida</taxon>
        <taxon>Amphipoda</taxon>
        <taxon>Senticaudata</taxon>
        <taxon>Talitrida</taxon>
        <taxon>Talitroidea</taxon>
        <taxon>Hyalellidae</taxon>
        <taxon>Hyalella</taxon>
    </lineage>
</organism>
<keyword evidence="5" id="KW-0804">Transcription</keyword>
<dbReference type="InterPro" id="IPR003228">
    <property type="entry name" value="TFIID_TAF12_dom"/>
</dbReference>
<evidence type="ECO:0000259" key="7">
    <source>
        <dbReference type="Pfam" id="PF03847"/>
    </source>
</evidence>
<dbReference type="FunFam" id="1.10.20.10:FF:000011">
    <property type="entry name" value="Transcription initiation factor TFIID subunit 12"/>
    <property type="match status" value="1"/>
</dbReference>
<gene>
    <name evidence="8" type="ORF">HAZT_HAZT007246</name>
</gene>
<reference evidence="8" key="1">
    <citation type="submission" date="2014-08" db="EMBL/GenBank/DDBJ databases">
        <authorList>
            <person name="Murali S."/>
            <person name="Richards S."/>
            <person name="Bandaranaike D."/>
            <person name="Bellair M."/>
            <person name="Blankenburg K."/>
            <person name="Chao H."/>
            <person name="Dinh H."/>
            <person name="Doddapaneni H."/>
            <person name="Dugan-Rocha S."/>
            <person name="Elkadiri S."/>
            <person name="Gnanaolivu R."/>
            <person name="Hughes D."/>
            <person name="Lee S."/>
            <person name="Li M."/>
            <person name="Ming W."/>
            <person name="Munidasa M."/>
            <person name="Muniz J."/>
            <person name="Nguyen L."/>
            <person name="Osuji N."/>
            <person name="Pu L.-L."/>
            <person name="Puazo M."/>
            <person name="Skinner E."/>
            <person name="Qu C."/>
            <person name="Quiroz J."/>
            <person name="Raj R."/>
            <person name="Weissenberger G."/>
            <person name="Xin Y."/>
            <person name="Zou X."/>
            <person name="Han Y."/>
            <person name="Worley K."/>
            <person name="Muzny D."/>
            <person name="Gibbs R."/>
        </authorList>
    </citation>
    <scope>NUCLEOTIDE SEQUENCE</scope>
    <source>
        <strain evidence="8">HAZT.00-mixed</strain>
        <tissue evidence="8">Whole organism</tissue>
    </source>
</reference>
<dbReference type="GO" id="GO:0046982">
    <property type="term" value="F:protein heterodimerization activity"/>
    <property type="evidence" value="ECO:0007669"/>
    <property type="project" value="InterPro"/>
</dbReference>
<evidence type="ECO:0000313" key="8">
    <source>
        <dbReference type="EMBL" id="KAA0201968.1"/>
    </source>
</evidence>
<dbReference type="PANTHER" id="PTHR12264:SF21">
    <property type="entry name" value="TRANSCRIPTION INITIATION FACTOR TFIID SUBUNIT 12"/>
    <property type="match status" value="1"/>
</dbReference>
<evidence type="ECO:0000256" key="1">
    <source>
        <dbReference type="ARBA" id="ARBA00004123"/>
    </source>
</evidence>
<evidence type="ECO:0000256" key="6">
    <source>
        <dbReference type="ARBA" id="ARBA00023242"/>
    </source>
</evidence>
<evidence type="ECO:0000256" key="5">
    <source>
        <dbReference type="ARBA" id="ARBA00023163"/>
    </source>
</evidence>
<evidence type="ECO:0000256" key="4">
    <source>
        <dbReference type="ARBA" id="ARBA00023015"/>
    </source>
</evidence>
<dbReference type="SUPFAM" id="SSF47113">
    <property type="entry name" value="Histone-fold"/>
    <property type="match status" value="1"/>
</dbReference>
<dbReference type="Proteomes" id="UP000711488">
    <property type="component" value="Unassembled WGS sequence"/>
</dbReference>
<proteinExistence type="inferred from homology"/>
<dbReference type="InterPro" id="IPR009072">
    <property type="entry name" value="Histone-fold"/>
</dbReference>
<dbReference type="EMBL" id="JQDR03004574">
    <property type="protein sequence ID" value="KAA0201968.1"/>
    <property type="molecule type" value="Genomic_DNA"/>
</dbReference>
<sequence length="115" mass="13388">MTPVPSFLQVVNRSRLTELVREVDPNEQLDEEVEEALLAIADDFIESSVNAACRLAKHRGARTLDVRDLHMYLERSWHMWIPGFGTEELRPYKRAPTTEAHKQRMALIRKAVKKY</sequence>
<dbReference type="GO" id="GO:0003677">
    <property type="term" value="F:DNA binding"/>
    <property type="evidence" value="ECO:0007669"/>
    <property type="project" value="TreeGrafter"/>
</dbReference>
<reference evidence="8" key="3">
    <citation type="submission" date="2019-06" db="EMBL/GenBank/DDBJ databases">
        <authorList>
            <person name="Poynton C."/>
            <person name="Hasenbein S."/>
            <person name="Benoit J.B."/>
            <person name="Sepulveda M.S."/>
            <person name="Poelchau M.F."/>
            <person name="Murali S.C."/>
            <person name="Chen S."/>
            <person name="Glastad K.M."/>
            <person name="Werren J.H."/>
            <person name="Vineis J.H."/>
            <person name="Bowen J.L."/>
            <person name="Friedrich M."/>
            <person name="Jones J."/>
            <person name="Robertson H.M."/>
            <person name="Feyereisen R."/>
            <person name="Mechler-Hickson A."/>
            <person name="Mathers N."/>
            <person name="Lee C.E."/>
            <person name="Colbourne J.K."/>
            <person name="Biales A."/>
            <person name="Johnston J.S."/>
            <person name="Wellborn G.A."/>
            <person name="Rosendale A.J."/>
            <person name="Cridge A.G."/>
            <person name="Munoz-Torres M.C."/>
            <person name="Bain P.A."/>
            <person name="Manny A.R."/>
            <person name="Major K.M."/>
            <person name="Lambert F.N."/>
            <person name="Vulpe C.D."/>
            <person name="Tuck P."/>
            <person name="Blalock B.J."/>
            <person name="Lin Y.-Y."/>
            <person name="Smith M.E."/>
            <person name="Ochoa-Acuna H."/>
            <person name="Chen M.-J.M."/>
            <person name="Childers C.P."/>
            <person name="Qu J."/>
            <person name="Dugan S."/>
            <person name="Lee S.L."/>
            <person name="Chao H."/>
            <person name="Dinh H."/>
            <person name="Han Y."/>
            <person name="Doddapaneni H."/>
            <person name="Worley K.C."/>
            <person name="Muzny D.M."/>
            <person name="Gibbs R.A."/>
            <person name="Richards S."/>
        </authorList>
    </citation>
    <scope>NUCLEOTIDE SEQUENCE</scope>
    <source>
        <strain evidence="8">HAZT.00-mixed</strain>
        <tissue evidence="8">Whole organism</tissue>
    </source>
</reference>
<name>A0A6A0H8A2_HYAAZ</name>
<dbReference type="GO" id="GO:0051123">
    <property type="term" value="P:RNA polymerase II preinitiation complex assembly"/>
    <property type="evidence" value="ECO:0007669"/>
    <property type="project" value="TreeGrafter"/>
</dbReference>
<feature type="domain" description="Transcription initiation factor TFIID subunit 12" evidence="7">
    <location>
        <begin position="14"/>
        <end position="79"/>
    </location>
</feature>
<reference evidence="8" key="2">
    <citation type="journal article" date="2018" name="Environ. Sci. Technol.">
        <title>The Toxicogenome of Hyalella azteca: A Model for Sediment Ecotoxicology and Evolutionary Toxicology.</title>
        <authorList>
            <person name="Poynton H.C."/>
            <person name="Hasenbein S."/>
            <person name="Benoit J.B."/>
            <person name="Sepulveda M.S."/>
            <person name="Poelchau M.F."/>
            <person name="Hughes D.S.T."/>
            <person name="Murali S.C."/>
            <person name="Chen S."/>
            <person name="Glastad K.M."/>
            <person name="Goodisman M.A.D."/>
            <person name="Werren J.H."/>
            <person name="Vineis J.H."/>
            <person name="Bowen J.L."/>
            <person name="Friedrich M."/>
            <person name="Jones J."/>
            <person name="Robertson H.M."/>
            <person name="Feyereisen R."/>
            <person name="Mechler-Hickson A."/>
            <person name="Mathers N."/>
            <person name="Lee C.E."/>
            <person name="Colbourne J.K."/>
            <person name="Biales A."/>
            <person name="Johnston J.S."/>
            <person name="Wellborn G.A."/>
            <person name="Rosendale A.J."/>
            <person name="Cridge A.G."/>
            <person name="Munoz-Torres M.C."/>
            <person name="Bain P.A."/>
            <person name="Manny A.R."/>
            <person name="Major K.M."/>
            <person name="Lambert F.N."/>
            <person name="Vulpe C.D."/>
            <person name="Tuck P."/>
            <person name="Blalock B.J."/>
            <person name="Lin Y.Y."/>
            <person name="Smith M.E."/>
            <person name="Ochoa-Acuna H."/>
            <person name="Chen M.M."/>
            <person name="Childers C.P."/>
            <person name="Qu J."/>
            <person name="Dugan S."/>
            <person name="Lee S.L."/>
            <person name="Chao H."/>
            <person name="Dinh H."/>
            <person name="Han Y."/>
            <person name="Doddapaneni H."/>
            <person name="Worley K.C."/>
            <person name="Muzny D.M."/>
            <person name="Gibbs R.A."/>
            <person name="Richards S."/>
        </authorList>
    </citation>
    <scope>NUCLEOTIDE SEQUENCE</scope>
    <source>
        <strain evidence="8">HAZT.00-mixed</strain>
        <tissue evidence="8">Whole organism</tissue>
    </source>
</reference>
<dbReference type="OrthoDB" id="2193432at2759"/>
<dbReference type="GO" id="GO:0017025">
    <property type="term" value="F:TBP-class protein binding"/>
    <property type="evidence" value="ECO:0007669"/>
    <property type="project" value="TreeGrafter"/>
</dbReference>
<comment type="caution">
    <text evidence="8">The sequence shown here is derived from an EMBL/GenBank/DDBJ whole genome shotgun (WGS) entry which is preliminary data.</text>
</comment>
<keyword evidence="6" id="KW-0539">Nucleus</keyword>
<dbReference type="InterPro" id="IPR037794">
    <property type="entry name" value="TAF12"/>
</dbReference>
<comment type="subcellular location">
    <subcellularLocation>
        <location evidence="1">Nucleus</location>
    </subcellularLocation>
</comment>
<evidence type="ECO:0000256" key="2">
    <source>
        <dbReference type="ARBA" id="ARBA00007530"/>
    </source>
</evidence>